<reference evidence="1 2" key="1">
    <citation type="submission" date="2018-04" db="EMBL/GenBank/DDBJ databases">
        <authorList>
            <person name="Vogel A."/>
        </authorList>
    </citation>
    <scope>NUCLEOTIDE SEQUENCE [LARGE SCALE GENOMIC DNA]</scope>
</reference>
<dbReference type="AlphaFoldDB" id="A0A484KPE6"/>
<accession>A0A484KPE6</accession>
<name>A0A484KPE6_9ASTE</name>
<organism evidence="1 2">
    <name type="scientific">Cuscuta campestris</name>
    <dbReference type="NCBI Taxonomy" id="132261"/>
    <lineage>
        <taxon>Eukaryota</taxon>
        <taxon>Viridiplantae</taxon>
        <taxon>Streptophyta</taxon>
        <taxon>Embryophyta</taxon>
        <taxon>Tracheophyta</taxon>
        <taxon>Spermatophyta</taxon>
        <taxon>Magnoliopsida</taxon>
        <taxon>eudicotyledons</taxon>
        <taxon>Gunneridae</taxon>
        <taxon>Pentapetalae</taxon>
        <taxon>asterids</taxon>
        <taxon>lamiids</taxon>
        <taxon>Solanales</taxon>
        <taxon>Convolvulaceae</taxon>
        <taxon>Cuscuteae</taxon>
        <taxon>Cuscuta</taxon>
        <taxon>Cuscuta subgen. Grammica</taxon>
        <taxon>Cuscuta sect. Cleistogrammica</taxon>
    </lineage>
</organism>
<dbReference type="Proteomes" id="UP000595140">
    <property type="component" value="Unassembled WGS sequence"/>
</dbReference>
<protein>
    <submittedName>
        <fullName evidence="1">Uncharacterized protein</fullName>
    </submittedName>
</protein>
<gene>
    <name evidence="1" type="ORF">CCAM_LOCUS8264</name>
</gene>
<evidence type="ECO:0000313" key="2">
    <source>
        <dbReference type="Proteomes" id="UP000595140"/>
    </source>
</evidence>
<evidence type="ECO:0000313" key="1">
    <source>
        <dbReference type="EMBL" id="VFQ66488.1"/>
    </source>
</evidence>
<proteinExistence type="predicted"/>
<keyword evidence="2" id="KW-1185">Reference proteome</keyword>
<dbReference type="EMBL" id="OOIL02000559">
    <property type="protein sequence ID" value="VFQ66488.1"/>
    <property type="molecule type" value="Genomic_DNA"/>
</dbReference>
<sequence>MLCDLLMKIDRGSRFLVFIASFRVSGFQLLTSSSTMGNLLLERYLYGRSGIHRVNRSVNAVVGKRKLKLRRKFASRQVDAEGHDGGAAPEETTMEKMQENHARNGIGNGMHLDNGKKSFEGYCEESLLEDLHRDMYAYRLNDLVDHQVRFLRDLVDDPTWREIRYA</sequence>